<reference evidence="3" key="1">
    <citation type="journal article" date="2019" name="Int. J. Syst. Evol. Microbiol.">
        <title>The Global Catalogue of Microorganisms (GCM) 10K type strain sequencing project: providing services to taxonomists for standard genome sequencing and annotation.</title>
        <authorList>
            <consortium name="The Broad Institute Genomics Platform"/>
            <consortium name="The Broad Institute Genome Sequencing Center for Infectious Disease"/>
            <person name="Wu L."/>
            <person name="Ma J."/>
        </authorList>
    </citation>
    <scope>NUCLEOTIDE SEQUENCE [LARGE SCALE GENOMIC DNA]</scope>
    <source>
        <strain evidence="3">JCM 16929</strain>
    </source>
</reference>
<accession>A0ABP7AN96</accession>
<keyword evidence="3" id="KW-1185">Reference proteome</keyword>
<protein>
    <submittedName>
        <fullName evidence="2">HhH-GPD-type base excision DNA repair protein</fullName>
    </submittedName>
</protein>
<evidence type="ECO:0000313" key="3">
    <source>
        <dbReference type="Proteomes" id="UP001501490"/>
    </source>
</evidence>
<sequence length="194" mass="20436">MTTPIRLTGDEAADALLSSDDNALLIGMLLDQQVPMEKAFSGPLVIAERMGGRLDPAAIAECSEEDFVALCSQRPAIHRFPGSMAKRVRQLCLVLVDSYGGQASNVWAGAESGTELKRRLQTLPGFGAEKAAIFVAVLGKQRGVTPPGWAEAAGQFGEPGVFRSVADIVDADSLARVRDTKKSVKAAKKAAAPS</sequence>
<proteinExistence type="predicted"/>
<dbReference type="EMBL" id="BAABAB010000039">
    <property type="protein sequence ID" value="GAA3635985.1"/>
    <property type="molecule type" value="Genomic_DNA"/>
</dbReference>
<comment type="caution">
    <text evidence="2">The sequence shown here is derived from an EMBL/GenBank/DDBJ whole genome shotgun (WGS) entry which is preliminary data.</text>
</comment>
<dbReference type="Proteomes" id="UP001501490">
    <property type="component" value="Unassembled WGS sequence"/>
</dbReference>
<dbReference type="SUPFAM" id="SSF48150">
    <property type="entry name" value="DNA-glycosylase"/>
    <property type="match status" value="1"/>
</dbReference>
<evidence type="ECO:0000259" key="1">
    <source>
        <dbReference type="Pfam" id="PF00730"/>
    </source>
</evidence>
<name>A0ABP7AN96_9ACTN</name>
<dbReference type="Pfam" id="PF00730">
    <property type="entry name" value="HhH-GPD"/>
    <property type="match status" value="1"/>
</dbReference>
<dbReference type="InterPro" id="IPR017658">
    <property type="entry name" value="HhH-GPD_base_excis"/>
</dbReference>
<organism evidence="2 3">
    <name type="scientific">Microlunatus ginsengisoli</name>
    <dbReference type="NCBI Taxonomy" id="363863"/>
    <lineage>
        <taxon>Bacteria</taxon>
        <taxon>Bacillati</taxon>
        <taxon>Actinomycetota</taxon>
        <taxon>Actinomycetes</taxon>
        <taxon>Propionibacteriales</taxon>
        <taxon>Propionibacteriaceae</taxon>
        <taxon>Microlunatus</taxon>
    </lineage>
</organism>
<dbReference type="RefSeq" id="WP_344808488.1">
    <property type="nucleotide sequence ID" value="NZ_BAABAB010000039.1"/>
</dbReference>
<dbReference type="InterPro" id="IPR011257">
    <property type="entry name" value="DNA_glycosylase"/>
</dbReference>
<dbReference type="InterPro" id="IPR003265">
    <property type="entry name" value="HhH-GPD_domain"/>
</dbReference>
<gene>
    <name evidence="2" type="ORF">GCM10022236_43260</name>
</gene>
<feature type="domain" description="HhH-GPD" evidence="1">
    <location>
        <begin position="26"/>
        <end position="157"/>
    </location>
</feature>
<dbReference type="NCBIfam" id="TIGR03252">
    <property type="entry name" value="HhH-GPD-type base excision DNA repair protein"/>
    <property type="match status" value="1"/>
</dbReference>
<evidence type="ECO:0000313" key="2">
    <source>
        <dbReference type="EMBL" id="GAA3635985.1"/>
    </source>
</evidence>